<reference evidence="3 4" key="1">
    <citation type="submission" date="2015-11" db="EMBL/GenBank/DDBJ databases">
        <title>Genomes and virulence difference between two physiological races of Phytophthora nicotianae.</title>
        <authorList>
            <person name="Liu H."/>
            <person name="Ma X."/>
            <person name="Yu H."/>
            <person name="Fang D."/>
            <person name="Li Y."/>
            <person name="Wang X."/>
            <person name="Wang W."/>
            <person name="Dong Y."/>
            <person name="Xiao B."/>
        </authorList>
    </citation>
    <scope>NUCLEOTIDE SEQUENCE [LARGE SCALE GENOMIC DNA]</scope>
    <source>
        <strain evidence="4">race 0</strain>
    </source>
</reference>
<evidence type="ECO:0000313" key="4">
    <source>
        <dbReference type="Proteomes" id="UP000052943"/>
    </source>
</evidence>
<proteinExistence type="predicted"/>
<dbReference type="InterPro" id="IPR011993">
    <property type="entry name" value="PH-like_dom_sf"/>
</dbReference>
<protein>
    <recommendedName>
        <fullName evidence="2">PH domain-containing protein</fullName>
    </recommendedName>
</protein>
<feature type="domain" description="PH" evidence="2">
    <location>
        <begin position="744"/>
        <end position="959"/>
    </location>
</feature>
<dbReference type="SMART" id="SM00233">
    <property type="entry name" value="PH"/>
    <property type="match status" value="1"/>
</dbReference>
<dbReference type="InterPro" id="IPR011992">
    <property type="entry name" value="EF-hand-dom_pair"/>
</dbReference>
<accession>A0A0W8BXA1</accession>
<feature type="region of interest" description="Disordered" evidence="1">
    <location>
        <begin position="984"/>
        <end position="1045"/>
    </location>
</feature>
<dbReference type="PANTHER" id="PTHR31558:SF3">
    <property type="entry name" value="CW14 PROTEIN"/>
    <property type="match status" value="1"/>
</dbReference>
<evidence type="ECO:0000256" key="1">
    <source>
        <dbReference type="SAM" id="MobiDB-lite"/>
    </source>
</evidence>
<sequence length="1469" mass="163889">MSTVLLLVGLRSMSGYPNDAKVLSVLLGFQREIRAFIASPDQCNLSRTSWWLYRSCRSAGSARSWPVDEELNALAQRLHARLAKGGRSDVRKKRNQLRLSAAQVRVLLRNLLLVASGLRPSCLVDCCALTKEQAGLLLSCLADEHELYRQWLEAGRVRAVLLNGNVFFVNVDAFIREKMATGLQYQMYVDVSITLDRPKRISNNSEAEALRLHAFAVWTIQACKELLSSASQVLELKRPSTFNATALAGLLLCYPCVYDMLVDSDKAVDEWSEQENCLAMCPLYLLQTAALLPQQMEIALHEFTVPQHLLDDCSDEVQEQENDRDVASSPLLKLLRARCLLQLRRSIDHSCLASSIEAQFVTVVMGASPSKQRRLYRPFNAGEFTVAWLTFKGDAVEDEEQRYVAKKEGLLSSKLLRGLFGETTMQCFEVMPGDTIPKEAFVCILALFYEGNTEDRISYIFNMYNIIFSGENTNNEDGFIAEKDYLYLLNYLEEYMPVPKQLYAAFEECMIPMAGLLSNSQFITWVRQYPDVMESDYFTNRAHVYFRDPLNNSPSCRNDPNRNPFRSSFDFIGGEDSGDEDSDGLYDSDHLTEMEMSQSSYRDSSSSLNGNDELTSILKEAGAVQEDNTERTSDVSQSGQRADPASLPVSVRDPVYPPHDSAAPRRGGRTGVSRSRGVQKMGRYMGKAVGGGISKVGHVGRSILHVGKSQGSNQQSGDHHSDDPAAVELLSAGYSFSSESQSTKKYVCGYLHKISDSKWGKKRSWHRRWFVLDRQRGVLSYYRHNPANHMPTSSSQGNIVHMADSPVPMGKGISTSSQQTETKRQSFGSPTHGEVDNSDSTGRLSGSKEAKEAESIVRNAATIDELMKPEQDPTPEQQTLLYLNEAHPWYRGALDLNMDNVSLLFEKNLARNAPTRYFFQVSTLSLHDIDSKRGVQYKLCADTETDFDLWTSAIAEAINRKDSHNEKANSGAPVLSHQQLYRQRLQKQMEEQASQQREAESTPEAAVDNDHDSPPPTLGRVSPALHNEEQNTPAPSDFSPLSHPKRKIPPRIVTQFSSGPDSGVPDASCWHLHIHVDGTKQCLIVGFMLNIVAIRCLASEHVLWKLFVCLAVSGMFITSIYNPRPVQRLRHGSMGGSFSDLKGGIDTALLETDIAQCSNPENCCLHKASSPTGADADGNENNCAEGTGETRRRCSGAGNRRFVKFPMGSTMTQCEMQANGRSSNVEHSWTTTNAETFTVRSSDYKKSRKKEPSKPALFEFIGADLVRTESKVDLISQRVEFPPEHENSRLFIINAQLPSYGPSVWGDGSYDGPGYSLALYWKIPDEIAEELKNPTTTTLKLFKRFLEAGDDTSLTDRFKVIAQVTNQDECGITGMAKKLLVSHNATPVLTRPQHRIYHFKDGTTEIVVDVHAFSYIARRGIHSLIDKTSRLVIDVAFVIQGETEEELPEQVLGCCRLDRVNVQKAADLP</sequence>
<organism evidence="3 4">
    <name type="scientific">Phytophthora nicotianae</name>
    <name type="common">Potato buckeye rot agent</name>
    <name type="synonym">Phytophthora parasitica</name>
    <dbReference type="NCBI Taxonomy" id="4792"/>
    <lineage>
        <taxon>Eukaryota</taxon>
        <taxon>Sar</taxon>
        <taxon>Stramenopiles</taxon>
        <taxon>Oomycota</taxon>
        <taxon>Peronosporomycetes</taxon>
        <taxon>Peronosporales</taxon>
        <taxon>Peronosporaceae</taxon>
        <taxon>Phytophthora</taxon>
    </lineage>
</organism>
<feature type="region of interest" description="Disordered" evidence="1">
    <location>
        <begin position="621"/>
        <end position="676"/>
    </location>
</feature>
<evidence type="ECO:0000259" key="2">
    <source>
        <dbReference type="PROSITE" id="PS50003"/>
    </source>
</evidence>
<dbReference type="STRING" id="4790.A0A0W8BXA1"/>
<dbReference type="PANTHER" id="PTHR31558">
    <property type="entry name" value="CW14 PROTEIN"/>
    <property type="match status" value="1"/>
</dbReference>
<feature type="region of interest" description="Disordered" evidence="1">
    <location>
        <begin position="549"/>
        <end position="587"/>
    </location>
</feature>
<dbReference type="Proteomes" id="UP000052943">
    <property type="component" value="Unassembled WGS sequence"/>
</dbReference>
<dbReference type="Gene3D" id="1.10.238.10">
    <property type="entry name" value="EF-hand"/>
    <property type="match status" value="1"/>
</dbReference>
<feature type="region of interest" description="Disordered" evidence="1">
    <location>
        <begin position="809"/>
        <end position="854"/>
    </location>
</feature>
<comment type="caution">
    <text evidence="3">The sequence shown here is derived from an EMBL/GenBank/DDBJ whole genome shotgun (WGS) entry which is preliminary data.</text>
</comment>
<dbReference type="SUPFAM" id="SSF47473">
    <property type="entry name" value="EF-hand"/>
    <property type="match status" value="1"/>
</dbReference>
<feature type="compositionally biased region" description="Polar residues" evidence="1">
    <location>
        <begin position="813"/>
        <end position="829"/>
    </location>
</feature>
<dbReference type="OrthoDB" id="9970435at2759"/>
<dbReference type="InterPro" id="IPR009769">
    <property type="entry name" value="EDR2_C"/>
</dbReference>
<dbReference type="PROSITE" id="PS50003">
    <property type="entry name" value="PH_DOMAIN"/>
    <property type="match status" value="1"/>
</dbReference>
<evidence type="ECO:0000313" key="3">
    <source>
        <dbReference type="EMBL" id="KUF76385.1"/>
    </source>
</evidence>
<dbReference type="SUPFAM" id="SSF50729">
    <property type="entry name" value="PH domain-like"/>
    <property type="match status" value="1"/>
</dbReference>
<dbReference type="EMBL" id="LNFO01005810">
    <property type="protein sequence ID" value="KUF76385.1"/>
    <property type="molecule type" value="Genomic_DNA"/>
</dbReference>
<dbReference type="Gene3D" id="2.30.29.30">
    <property type="entry name" value="Pleckstrin-homology domain (PH domain)/Phosphotyrosine-binding domain (PTB)"/>
    <property type="match status" value="1"/>
</dbReference>
<name>A0A0W8BXA1_PHYNI</name>
<gene>
    <name evidence="3" type="ORF">AM587_10014390</name>
</gene>
<feature type="compositionally biased region" description="Acidic residues" evidence="1">
    <location>
        <begin position="576"/>
        <end position="586"/>
    </location>
</feature>
<dbReference type="InterPro" id="IPR027850">
    <property type="entry name" value="DUF4504"/>
</dbReference>
<dbReference type="InterPro" id="IPR001849">
    <property type="entry name" value="PH_domain"/>
</dbReference>
<dbReference type="Pfam" id="PF07059">
    <property type="entry name" value="EDR2_C"/>
    <property type="match status" value="1"/>
</dbReference>
<dbReference type="Pfam" id="PF14953">
    <property type="entry name" value="DUF4504"/>
    <property type="match status" value="1"/>
</dbReference>